<evidence type="ECO:0000256" key="2">
    <source>
        <dbReference type="ARBA" id="ARBA00022512"/>
    </source>
</evidence>
<comment type="subcellular location">
    <subcellularLocation>
        <location evidence="1">Secreted</location>
        <location evidence="1">Cell wall</location>
        <topology evidence="1">Peptidoglycan-anchor</topology>
    </subcellularLocation>
</comment>
<evidence type="ECO:0000313" key="11">
    <source>
        <dbReference type="Proteomes" id="UP000317209"/>
    </source>
</evidence>
<dbReference type="InterPro" id="IPR019931">
    <property type="entry name" value="LPXTG_anchor"/>
</dbReference>
<sequence length="511" mass="51764">MRKQIRRASRVRTIGTVVTTAIVAVATMTGWGASAAMAADYDYPAAIDPASIVVTTADGSSGTTVNEHLRVDAGWAVPDGAVSGQTFGFTLPAQFAGYTGAFSVPADDDPSATVADCTVSEDSPPVVTCTLTDYVDGRTDISGSLWFLVSAVEETTDTTVDFEVDGTIVPVPIPGGGIVGEPVPTEPEKWSWQTADGRLAWQLMIPGAQFAGAGSLSIDDTLTPPGAGVGEHHNIDGALSVWSTDTAGQDRGTITAWTGGWDATGSSFHLEIAGPIDPARNYVVKYYTVPIDGATGDSFSNVADIAGVIVRATQVWTATGGGSGTGGTTGGFSIQKVLAGDGAESVPAGTTFDVAYSYGDPVVRKVLEVTVGAPATSIALPRGTIITLEEIDLPAIDGVTWGTPTFGGSGVRSLADGTAEMTIVAGSAVAITLTNTATPVVPPTTPPPTNPPTPATPVVPTPPSELPLTGGLASTGSDVPAGLLWAGGAVMLLGLALTGGAALRRRVRREG</sequence>
<keyword evidence="11" id="KW-1185">Reference proteome</keyword>
<comment type="caution">
    <text evidence="10">The sequence shown here is derived from an EMBL/GenBank/DDBJ whole genome shotgun (WGS) entry which is preliminary data.</text>
</comment>
<keyword evidence="4 8" id="KW-0732">Signal</keyword>
<dbReference type="Gene3D" id="2.60.40.1280">
    <property type="match status" value="1"/>
</dbReference>
<feature type="domain" description="Gram-positive cocci surface proteins LPxTG" evidence="9">
    <location>
        <begin position="472"/>
        <end position="511"/>
    </location>
</feature>
<dbReference type="GO" id="GO:0007155">
    <property type="term" value="P:cell adhesion"/>
    <property type="evidence" value="ECO:0007669"/>
    <property type="project" value="InterPro"/>
</dbReference>
<feature type="transmembrane region" description="Helical" evidence="7">
    <location>
        <begin position="483"/>
        <end position="503"/>
    </location>
</feature>
<name>A0A543BNI5_9MICO</name>
<organism evidence="10 11">
    <name type="scientific">Microbacterium saperdae</name>
    <dbReference type="NCBI Taxonomy" id="69368"/>
    <lineage>
        <taxon>Bacteria</taxon>
        <taxon>Bacillati</taxon>
        <taxon>Actinomycetota</taxon>
        <taxon>Actinomycetes</taxon>
        <taxon>Micrococcales</taxon>
        <taxon>Microbacteriaceae</taxon>
        <taxon>Microbacterium</taxon>
    </lineage>
</organism>
<feature type="chain" id="PRO_5039027724" description="Gram-positive cocci surface proteins LPxTG domain-containing protein" evidence="8">
    <location>
        <begin position="39"/>
        <end position="511"/>
    </location>
</feature>
<dbReference type="EMBL" id="VFOX01000001">
    <property type="protein sequence ID" value="TQL86390.1"/>
    <property type="molecule type" value="Genomic_DNA"/>
</dbReference>
<evidence type="ECO:0000256" key="7">
    <source>
        <dbReference type="SAM" id="Phobius"/>
    </source>
</evidence>
<evidence type="ECO:0000259" key="9">
    <source>
        <dbReference type="PROSITE" id="PS50847"/>
    </source>
</evidence>
<keyword evidence="7" id="KW-0472">Membrane</keyword>
<feature type="compositionally biased region" description="Pro residues" evidence="6">
    <location>
        <begin position="440"/>
        <end position="465"/>
    </location>
</feature>
<feature type="region of interest" description="Disordered" evidence="6">
    <location>
        <begin position="439"/>
        <end position="473"/>
    </location>
</feature>
<gene>
    <name evidence="10" type="ORF">FB560_2047</name>
</gene>
<keyword evidence="5" id="KW-0572">Peptidoglycan-anchor</keyword>
<dbReference type="Proteomes" id="UP000317209">
    <property type="component" value="Unassembled WGS sequence"/>
</dbReference>
<dbReference type="InterPro" id="IPR041171">
    <property type="entry name" value="SDR_Ig"/>
</dbReference>
<evidence type="ECO:0000313" key="10">
    <source>
        <dbReference type="EMBL" id="TQL86390.1"/>
    </source>
</evidence>
<evidence type="ECO:0000256" key="1">
    <source>
        <dbReference type="ARBA" id="ARBA00004168"/>
    </source>
</evidence>
<keyword evidence="3" id="KW-0964">Secreted</keyword>
<evidence type="ECO:0000256" key="5">
    <source>
        <dbReference type="ARBA" id="ARBA00023088"/>
    </source>
</evidence>
<keyword evidence="2" id="KW-0134">Cell wall</keyword>
<dbReference type="InterPro" id="IPR046022">
    <property type="entry name" value="DUF5979"/>
</dbReference>
<evidence type="ECO:0000256" key="8">
    <source>
        <dbReference type="SAM" id="SignalP"/>
    </source>
</evidence>
<keyword evidence="7" id="KW-1133">Transmembrane helix</keyword>
<dbReference type="Pfam" id="PF17961">
    <property type="entry name" value="Big_8"/>
    <property type="match status" value="1"/>
</dbReference>
<accession>A0A543BNI5</accession>
<dbReference type="AlphaFoldDB" id="A0A543BNI5"/>
<protein>
    <recommendedName>
        <fullName evidence="9">Gram-positive cocci surface proteins LPxTG domain-containing protein</fullName>
    </recommendedName>
</protein>
<dbReference type="InterPro" id="IPR008966">
    <property type="entry name" value="Adhesion_dom_sf"/>
</dbReference>
<keyword evidence="7" id="KW-0812">Transmembrane</keyword>
<reference evidence="10 11" key="1">
    <citation type="submission" date="2019-06" db="EMBL/GenBank/DDBJ databases">
        <title>Sequencing the genomes of 1000 actinobacteria strains.</title>
        <authorList>
            <person name="Klenk H.-P."/>
        </authorList>
    </citation>
    <scope>NUCLEOTIDE SEQUENCE [LARGE SCALE GENOMIC DNA]</scope>
    <source>
        <strain evidence="10 11">DSM 20169</strain>
    </source>
</reference>
<proteinExistence type="predicted"/>
<evidence type="ECO:0000256" key="4">
    <source>
        <dbReference type="ARBA" id="ARBA00022729"/>
    </source>
</evidence>
<dbReference type="InterPro" id="IPR011252">
    <property type="entry name" value="Fibrogen-bd_dom1"/>
</dbReference>
<dbReference type="SUPFAM" id="SSF49401">
    <property type="entry name" value="Bacterial adhesins"/>
    <property type="match status" value="1"/>
</dbReference>
<evidence type="ECO:0000256" key="6">
    <source>
        <dbReference type="SAM" id="MobiDB-lite"/>
    </source>
</evidence>
<feature type="signal peptide" evidence="8">
    <location>
        <begin position="1"/>
        <end position="38"/>
    </location>
</feature>
<evidence type="ECO:0000256" key="3">
    <source>
        <dbReference type="ARBA" id="ARBA00022525"/>
    </source>
</evidence>
<dbReference type="PROSITE" id="PS50847">
    <property type="entry name" value="GRAM_POS_ANCHORING"/>
    <property type="match status" value="1"/>
</dbReference>
<dbReference type="Pfam" id="PF19407">
    <property type="entry name" value="DUF5979"/>
    <property type="match status" value="1"/>
</dbReference>